<evidence type="ECO:0000256" key="5">
    <source>
        <dbReference type="ARBA" id="ARBA00023163"/>
    </source>
</evidence>
<dbReference type="InterPro" id="IPR001437">
    <property type="entry name" value="Tscrpt_elong_fac_GreA/B_C"/>
</dbReference>
<reference evidence="12 13" key="1">
    <citation type="submission" date="2018-01" db="EMBL/GenBank/DDBJ databases">
        <title>Metagenomic assembled genomes from two thermal pools in the Uzon Caldera, Kamchatka, Russia.</title>
        <authorList>
            <person name="Wilkins L."/>
            <person name="Ettinger C."/>
        </authorList>
    </citation>
    <scope>NUCLEOTIDE SEQUENCE [LARGE SCALE GENOMIC DNA]</scope>
    <source>
        <strain evidence="12">ZAV-05</strain>
    </source>
</reference>
<evidence type="ECO:0000256" key="4">
    <source>
        <dbReference type="ARBA" id="ARBA00023125"/>
    </source>
</evidence>
<proteinExistence type="inferred from homology"/>
<dbReference type="InterPro" id="IPR006359">
    <property type="entry name" value="Tscrpt_elong_fac_GreA"/>
</dbReference>
<dbReference type="InterPro" id="IPR036953">
    <property type="entry name" value="GreA/GreB_C_sf"/>
</dbReference>
<dbReference type="InterPro" id="IPR018151">
    <property type="entry name" value="TF_GreA/GreB_CS"/>
</dbReference>
<dbReference type="FunFam" id="3.10.50.30:FF:000001">
    <property type="entry name" value="Transcription elongation factor GreA"/>
    <property type="match status" value="1"/>
</dbReference>
<dbReference type="GO" id="GO:0003746">
    <property type="term" value="F:translation elongation factor activity"/>
    <property type="evidence" value="ECO:0007669"/>
    <property type="project" value="UniProtKB-KW"/>
</dbReference>
<dbReference type="GO" id="GO:0070063">
    <property type="term" value="F:RNA polymerase binding"/>
    <property type="evidence" value="ECO:0007669"/>
    <property type="project" value="InterPro"/>
</dbReference>
<keyword evidence="5 8" id="KW-0804">Transcription</keyword>
<dbReference type="Gene3D" id="3.10.50.30">
    <property type="entry name" value="Transcription elongation factor, GreA/GreB, C-terminal domain"/>
    <property type="match status" value="1"/>
</dbReference>
<keyword evidence="12" id="KW-0648">Protein biosynthesis</keyword>
<dbReference type="InterPro" id="IPR036805">
    <property type="entry name" value="Tscrpt_elong_fac_GreA/B_N_sf"/>
</dbReference>
<dbReference type="PROSITE" id="PS00829">
    <property type="entry name" value="GREAB_1"/>
    <property type="match status" value="1"/>
</dbReference>
<dbReference type="SUPFAM" id="SSF46557">
    <property type="entry name" value="GreA transcript cleavage protein, N-terminal domain"/>
    <property type="match status" value="1"/>
</dbReference>
<dbReference type="GO" id="GO:0003677">
    <property type="term" value="F:DNA binding"/>
    <property type="evidence" value="ECO:0007669"/>
    <property type="project" value="UniProtKB-UniRule"/>
</dbReference>
<dbReference type="AlphaFoldDB" id="A0A2J6WJI7"/>
<dbReference type="FunFam" id="1.10.287.180:FF:000001">
    <property type="entry name" value="Transcription elongation factor GreA"/>
    <property type="match status" value="1"/>
</dbReference>
<comment type="caution">
    <text evidence="12">The sequence shown here is derived from an EMBL/GenBank/DDBJ whole genome shotgun (WGS) entry which is preliminary data.</text>
</comment>
<evidence type="ECO:0000256" key="2">
    <source>
        <dbReference type="ARBA" id="ARBA00013729"/>
    </source>
</evidence>
<evidence type="ECO:0000256" key="6">
    <source>
        <dbReference type="ARBA" id="ARBA00024916"/>
    </source>
</evidence>
<dbReference type="InterPro" id="IPR023459">
    <property type="entry name" value="Tscrpt_elong_fac_GreA/B_fam"/>
</dbReference>
<evidence type="ECO:0000256" key="8">
    <source>
        <dbReference type="HAMAP-Rule" id="MF_00105"/>
    </source>
</evidence>
<dbReference type="Gene3D" id="1.10.287.180">
    <property type="entry name" value="Transcription elongation factor, GreA/GreB, N-terminal domain"/>
    <property type="match status" value="1"/>
</dbReference>
<gene>
    <name evidence="8" type="primary">greA</name>
    <name evidence="12" type="ORF">C0187_05200</name>
</gene>
<keyword evidence="12" id="KW-0251">Elongation factor</keyword>
<dbReference type="InterPro" id="IPR028624">
    <property type="entry name" value="Tscrpt_elong_fac_GreA/B"/>
</dbReference>
<organism evidence="12 13">
    <name type="scientific">Calditerrivibrio nitroreducens</name>
    <dbReference type="NCBI Taxonomy" id="477976"/>
    <lineage>
        <taxon>Bacteria</taxon>
        <taxon>Pseudomonadati</taxon>
        <taxon>Deferribacterota</taxon>
        <taxon>Deferribacteres</taxon>
        <taxon>Deferribacterales</taxon>
        <taxon>Calditerrivibrionaceae</taxon>
    </lineage>
</organism>
<evidence type="ECO:0000259" key="10">
    <source>
        <dbReference type="Pfam" id="PF01272"/>
    </source>
</evidence>
<accession>A0A2J6WJI7</accession>
<evidence type="ECO:0000256" key="1">
    <source>
        <dbReference type="ARBA" id="ARBA00008213"/>
    </source>
</evidence>
<evidence type="ECO:0000256" key="3">
    <source>
        <dbReference type="ARBA" id="ARBA00023015"/>
    </source>
</evidence>
<dbReference type="Proteomes" id="UP000242881">
    <property type="component" value="Unassembled WGS sequence"/>
</dbReference>
<dbReference type="NCBIfam" id="NF001263">
    <property type="entry name" value="PRK00226.1-4"/>
    <property type="match status" value="1"/>
</dbReference>
<dbReference type="PANTHER" id="PTHR30437:SF4">
    <property type="entry name" value="TRANSCRIPTION ELONGATION FACTOR GREA"/>
    <property type="match status" value="1"/>
</dbReference>
<evidence type="ECO:0000313" key="13">
    <source>
        <dbReference type="Proteomes" id="UP000242881"/>
    </source>
</evidence>
<dbReference type="GO" id="GO:0032784">
    <property type="term" value="P:regulation of DNA-templated transcription elongation"/>
    <property type="evidence" value="ECO:0007669"/>
    <property type="project" value="UniProtKB-UniRule"/>
</dbReference>
<dbReference type="EMBL" id="PNIN01000051">
    <property type="protein sequence ID" value="PMP70546.1"/>
    <property type="molecule type" value="Genomic_DNA"/>
</dbReference>
<dbReference type="PIRSF" id="PIRSF006092">
    <property type="entry name" value="GreA_GreB"/>
    <property type="match status" value="1"/>
</dbReference>
<comment type="similarity">
    <text evidence="1 8 9">Belongs to the GreA/GreB family.</text>
</comment>
<evidence type="ECO:0000256" key="7">
    <source>
        <dbReference type="ARBA" id="ARBA00030776"/>
    </source>
</evidence>
<dbReference type="GO" id="GO:0006354">
    <property type="term" value="P:DNA-templated transcription elongation"/>
    <property type="evidence" value="ECO:0007669"/>
    <property type="project" value="TreeGrafter"/>
</dbReference>
<dbReference type="RefSeq" id="WP_424605853.1">
    <property type="nucleotide sequence ID" value="NZ_JBNAVA010000007.1"/>
</dbReference>
<name>A0A2J6WJI7_9BACT</name>
<sequence length="157" mass="17452">MDRIPITPEGFEKLKKELERLKTVERKEVIEAIKEARAHGDLSENAEYDAAKERQGLIEAKIAELESKIGRFEVIDPSNFSGDKVVFGVYVEIENVETGEKKRYRIVGPDEADISKGYISVISPIAKALMGKSIGDTVLVRAPGGDKEYEILDISLT</sequence>
<evidence type="ECO:0000256" key="9">
    <source>
        <dbReference type="RuleBase" id="RU000556"/>
    </source>
</evidence>
<comment type="function">
    <text evidence="6 8 9">Necessary for efficient RNA polymerase transcription elongation past template-encoded arresting sites. The arresting sites in DNA have the property of trapping a certain fraction of elongating RNA polymerases that pass through, resulting in locked ternary complexes. Cleavage of the nascent transcript by cleavage factors such as GreA or GreB allows the resumption of elongation from the new 3'terminus. GreA releases sequences of 2 to 3 nucleotides.</text>
</comment>
<dbReference type="Pfam" id="PF03449">
    <property type="entry name" value="GreA_GreB_N"/>
    <property type="match status" value="1"/>
</dbReference>
<dbReference type="InterPro" id="IPR022691">
    <property type="entry name" value="Tscrpt_elong_fac_GreA/B_N"/>
</dbReference>
<dbReference type="Pfam" id="PF01272">
    <property type="entry name" value="GreA_GreB"/>
    <property type="match status" value="1"/>
</dbReference>
<keyword evidence="3 8" id="KW-0805">Transcription regulation</keyword>
<dbReference type="NCBIfam" id="NF001264">
    <property type="entry name" value="PRK00226.1-5"/>
    <property type="match status" value="1"/>
</dbReference>
<feature type="domain" description="Transcription elongation factor GreA/GreB N-terminal" evidence="11">
    <location>
        <begin position="4"/>
        <end position="74"/>
    </location>
</feature>
<keyword evidence="4 8" id="KW-0238">DNA-binding</keyword>
<dbReference type="NCBIfam" id="NF001261">
    <property type="entry name" value="PRK00226.1-2"/>
    <property type="match status" value="1"/>
</dbReference>
<evidence type="ECO:0000313" key="12">
    <source>
        <dbReference type="EMBL" id="PMP70546.1"/>
    </source>
</evidence>
<dbReference type="PANTHER" id="PTHR30437">
    <property type="entry name" value="TRANSCRIPTION ELONGATION FACTOR GREA"/>
    <property type="match status" value="1"/>
</dbReference>
<dbReference type="NCBIfam" id="TIGR01462">
    <property type="entry name" value="greA"/>
    <property type="match status" value="1"/>
</dbReference>
<dbReference type="SUPFAM" id="SSF54534">
    <property type="entry name" value="FKBP-like"/>
    <property type="match status" value="1"/>
</dbReference>
<dbReference type="HAMAP" id="MF_00105">
    <property type="entry name" value="GreA_GreB"/>
    <property type="match status" value="1"/>
</dbReference>
<protein>
    <recommendedName>
        <fullName evidence="2 8">Transcription elongation factor GreA</fullName>
    </recommendedName>
    <alternativeName>
        <fullName evidence="7 8">Transcript cleavage factor GreA</fullName>
    </alternativeName>
</protein>
<evidence type="ECO:0000259" key="11">
    <source>
        <dbReference type="Pfam" id="PF03449"/>
    </source>
</evidence>
<feature type="domain" description="Transcription elongation factor GreA/GreB C-terminal" evidence="10">
    <location>
        <begin position="82"/>
        <end position="155"/>
    </location>
</feature>